<dbReference type="STRING" id="1601833.SAMN05518684_102372"/>
<dbReference type="GO" id="GO:0008658">
    <property type="term" value="F:penicillin binding"/>
    <property type="evidence" value="ECO:0007669"/>
    <property type="project" value="InterPro"/>
</dbReference>
<dbReference type="PROSITE" id="PS51178">
    <property type="entry name" value="PASTA"/>
    <property type="match status" value="1"/>
</dbReference>
<evidence type="ECO:0000256" key="1">
    <source>
        <dbReference type="ARBA" id="ARBA00004370"/>
    </source>
</evidence>
<dbReference type="InterPro" id="IPR001460">
    <property type="entry name" value="PCN-bd_Tpept"/>
</dbReference>
<dbReference type="InterPro" id="IPR005543">
    <property type="entry name" value="PASTA_dom"/>
</dbReference>
<dbReference type="InterPro" id="IPR005311">
    <property type="entry name" value="PBP_dimer"/>
</dbReference>
<dbReference type="SUPFAM" id="SSF56519">
    <property type="entry name" value="Penicillin binding protein dimerisation domain"/>
    <property type="match status" value="1"/>
</dbReference>
<dbReference type="InterPro" id="IPR012338">
    <property type="entry name" value="Beta-lactam/transpept-like"/>
</dbReference>
<evidence type="ECO:0000256" key="2">
    <source>
        <dbReference type="ARBA" id="ARBA00004752"/>
    </source>
</evidence>
<dbReference type="GO" id="GO:0009252">
    <property type="term" value="P:peptidoglycan biosynthetic process"/>
    <property type="evidence" value="ECO:0007669"/>
    <property type="project" value="UniProtKB-UniPathway"/>
</dbReference>
<dbReference type="SUPFAM" id="SSF54184">
    <property type="entry name" value="Penicillin-binding protein 2x (pbp-2x), c-terminal domain"/>
    <property type="match status" value="2"/>
</dbReference>
<dbReference type="SUPFAM" id="SSF56601">
    <property type="entry name" value="beta-lactamase/transpeptidase-like"/>
    <property type="match status" value="1"/>
</dbReference>
<evidence type="ECO:0000256" key="7">
    <source>
        <dbReference type="SAM" id="MobiDB-lite"/>
    </source>
</evidence>
<dbReference type="PANTHER" id="PTHR30627">
    <property type="entry name" value="PEPTIDOGLYCAN D,D-TRANSPEPTIDASE"/>
    <property type="match status" value="1"/>
</dbReference>
<comment type="similarity">
    <text evidence="3">Belongs to the transpeptidase family.</text>
</comment>
<feature type="region of interest" description="Disordered" evidence="7">
    <location>
        <begin position="703"/>
        <end position="738"/>
    </location>
</feature>
<sequence>MEEVKMNRLTKRALLFLSLLLLAVFVLFSRFVYIQAAKEVQGTDLEELLNQRWSQTQTIEGKRGSIHDRNGDVLAEEISSYTIIAILDERFESYVEDPRETAQKLGQVLDMDPQQLEGMLTRDAVQVELGPKAKNISFEKKREVEKLELDGILFREDPRRYYPKQTFASHILGYTERDMSVARMGLESSLDDYLKEKNGQITYQKDGRNRRLVNAEEFIEEPENGKDVYLTLDSRIQMAIEQTMNQVQEEYDPERMMAIVANAKTGEILGMSNRPSFNPNQYEDIENYTNFNVTSSFEPGSTMKVFSLAAAIEEGVYNGEETFESGSYEVTDRTVRDHNQGRGWGEITYNEGVQRSSNVAFSKLALEKLGPESLYNYIDAFGFRDVTGIDLPNESPGLIAEQYTIDAATTAFGQGTAITPIQQIQAATAIANGGKMMTPFVIDRIVDSQKGEVVHENEPEIKGEPVSEETANQVLEILETVVTAEEGTGRPFAIEGFDVAGKTGTAQIPQEGGGYLAGHGNHIHSFLGMAPADDPEVVVYVAVDRPDLEGHQVGSEPVSLIFKQVMEQSLQYLNITPTEEDEVASVHENIELDDYEGENAQSVKEELAEQGLKVTLIGDGESVIRQSHAQGTELMYGEKVILMTDDENPEVPDVSNWSLRNIYLLEKVTGVDMEVEGTGFVTKQTPPPGGNLKGLNRMIIELSLTSGEEQREEEIETDNDSPDETEENEEDEEEFFMD</sequence>
<dbReference type="Pfam" id="PF03717">
    <property type="entry name" value="PBP_dimer"/>
    <property type="match status" value="1"/>
</dbReference>
<evidence type="ECO:0000256" key="4">
    <source>
        <dbReference type="ARBA" id="ARBA00012448"/>
    </source>
</evidence>
<accession>A0A1H9QTK9</accession>
<comment type="catalytic activity">
    <reaction evidence="6">
        <text>Preferential cleavage: (Ac)2-L-Lys-D-Ala-|-D-Ala. Also transpeptidation of peptidyl-alanyl moieties that are N-acyl substituents of D-alanine.</text>
        <dbReference type="EC" id="3.4.16.4"/>
    </reaction>
</comment>
<name>A0A1H9QTK9_9BACI</name>
<dbReference type="GO" id="GO:0005886">
    <property type="term" value="C:plasma membrane"/>
    <property type="evidence" value="ECO:0007669"/>
    <property type="project" value="TreeGrafter"/>
</dbReference>
<protein>
    <recommendedName>
        <fullName evidence="4">serine-type D-Ala-D-Ala carboxypeptidase</fullName>
        <ecNumber evidence="4">3.4.16.4</ecNumber>
    </recommendedName>
</protein>
<dbReference type="RefSeq" id="WP_245732935.1">
    <property type="nucleotide sequence ID" value="NZ_FOGT01000002.1"/>
</dbReference>
<dbReference type="InterPro" id="IPR050515">
    <property type="entry name" value="Beta-lactam/transpept"/>
</dbReference>
<dbReference type="EMBL" id="FOGT01000002">
    <property type="protein sequence ID" value="SER63951.1"/>
    <property type="molecule type" value="Genomic_DNA"/>
</dbReference>
<comment type="subcellular location">
    <subcellularLocation>
        <location evidence="1">Membrane</location>
    </subcellularLocation>
</comment>
<dbReference type="PANTHER" id="PTHR30627:SF26">
    <property type="entry name" value="PENICILLIN-BINDING PROTEIN 2B"/>
    <property type="match status" value="1"/>
</dbReference>
<keyword evidence="10" id="KW-1185">Reference proteome</keyword>
<dbReference type="AlphaFoldDB" id="A0A1H9QTK9"/>
<feature type="domain" description="PASTA" evidence="8">
    <location>
        <begin position="646"/>
        <end position="704"/>
    </location>
</feature>
<evidence type="ECO:0000256" key="5">
    <source>
        <dbReference type="ARBA" id="ARBA00023136"/>
    </source>
</evidence>
<evidence type="ECO:0000313" key="10">
    <source>
        <dbReference type="Proteomes" id="UP000198571"/>
    </source>
</evidence>
<dbReference type="GO" id="GO:0009002">
    <property type="term" value="F:serine-type D-Ala-D-Ala carboxypeptidase activity"/>
    <property type="evidence" value="ECO:0007669"/>
    <property type="project" value="UniProtKB-EC"/>
</dbReference>
<dbReference type="CDD" id="cd06576">
    <property type="entry name" value="PASTA_Pbp2x-like_1"/>
    <property type="match status" value="1"/>
</dbReference>
<feature type="compositionally biased region" description="Acidic residues" evidence="7">
    <location>
        <begin position="710"/>
        <end position="738"/>
    </location>
</feature>
<evidence type="ECO:0000259" key="8">
    <source>
        <dbReference type="PROSITE" id="PS51178"/>
    </source>
</evidence>
<dbReference type="Gene3D" id="3.40.710.10">
    <property type="entry name" value="DD-peptidase/beta-lactamase superfamily"/>
    <property type="match status" value="1"/>
</dbReference>
<evidence type="ECO:0000256" key="3">
    <source>
        <dbReference type="ARBA" id="ARBA00007171"/>
    </source>
</evidence>
<dbReference type="InterPro" id="IPR036138">
    <property type="entry name" value="PBP_dimer_sf"/>
</dbReference>
<reference evidence="10" key="1">
    <citation type="submission" date="2016-10" db="EMBL/GenBank/DDBJ databases">
        <authorList>
            <person name="Varghese N."/>
            <person name="Submissions S."/>
        </authorList>
    </citation>
    <scope>NUCLEOTIDE SEQUENCE [LARGE SCALE GENOMIC DNA]</scope>
    <source>
        <strain evidence="10">S9</strain>
    </source>
</reference>
<dbReference type="EC" id="3.4.16.4" evidence="4"/>
<proteinExistence type="inferred from homology"/>
<keyword evidence="5" id="KW-0472">Membrane</keyword>
<comment type="pathway">
    <text evidence="2">Cell wall biogenesis; peptidoglycan biosynthesis.</text>
</comment>
<dbReference type="SMART" id="SM00740">
    <property type="entry name" value="PASTA"/>
    <property type="match status" value="2"/>
</dbReference>
<dbReference type="CDD" id="cd06575">
    <property type="entry name" value="PASTA_Pbp2x-like_2"/>
    <property type="match status" value="1"/>
</dbReference>
<dbReference type="Pfam" id="PF00905">
    <property type="entry name" value="Transpeptidase"/>
    <property type="match status" value="1"/>
</dbReference>
<dbReference type="GO" id="GO:0071555">
    <property type="term" value="P:cell wall organization"/>
    <property type="evidence" value="ECO:0007669"/>
    <property type="project" value="TreeGrafter"/>
</dbReference>
<organism evidence="9 10">
    <name type="scientific">Salipaludibacillus aurantiacus</name>
    <dbReference type="NCBI Taxonomy" id="1601833"/>
    <lineage>
        <taxon>Bacteria</taxon>
        <taxon>Bacillati</taxon>
        <taxon>Bacillota</taxon>
        <taxon>Bacilli</taxon>
        <taxon>Bacillales</taxon>
        <taxon>Bacillaceae</taxon>
    </lineage>
</organism>
<evidence type="ECO:0000256" key="6">
    <source>
        <dbReference type="ARBA" id="ARBA00034000"/>
    </source>
</evidence>
<dbReference type="Gene3D" id="3.90.1310.10">
    <property type="entry name" value="Penicillin-binding protein 2a (Domain 2)"/>
    <property type="match status" value="1"/>
</dbReference>
<evidence type="ECO:0000313" key="9">
    <source>
        <dbReference type="EMBL" id="SER63951.1"/>
    </source>
</evidence>
<dbReference type="UniPathway" id="UPA00219"/>
<dbReference type="Proteomes" id="UP000198571">
    <property type="component" value="Unassembled WGS sequence"/>
</dbReference>
<dbReference type="Pfam" id="PF03793">
    <property type="entry name" value="PASTA"/>
    <property type="match status" value="1"/>
</dbReference>
<gene>
    <name evidence="9" type="ORF">SAMN05518684_102372</name>
</gene>
<dbReference type="Gene3D" id="3.30.70.2110">
    <property type="match status" value="1"/>
</dbReference>